<dbReference type="RefSeq" id="WP_199114916.1">
    <property type="nucleotide sequence ID" value="NZ_JAELVQ010000009.1"/>
</dbReference>
<reference evidence="3" key="1">
    <citation type="submission" date="2020-12" db="EMBL/GenBank/DDBJ databases">
        <title>Snuella sp. nov., isolated from sediment in Incheon.</title>
        <authorList>
            <person name="Kim W."/>
        </authorList>
    </citation>
    <scope>NUCLEOTIDE SEQUENCE</scope>
    <source>
        <strain evidence="3">CAU 1569</strain>
    </source>
</reference>
<evidence type="ECO:0000256" key="2">
    <source>
        <dbReference type="RuleBase" id="RU004508"/>
    </source>
</evidence>
<dbReference type="AlphaFoldDB" id="A0A8J7J1T7"/>
<protein>
    <submittedName>
        <fullName evidence="3">Aminotransferase class V-fold PLP-dependent enzyme</fullName>
    </submittedName>
</protein>
<dbReference type="Gene3D" id="3.90.1150.10">
    <property type="entry name" value="Aspartate Aminotransferase, domain 1"/>
    <property type="match status" value="1"/>
</dbReference>
<proteinExistence type="inferred from homology"/>
<evidence type="ECO:0000256" key="1">
    <source>
        <dbReference type="ARBA" id="ARBA00037999"/>
    </source>
</evidence>
<comment type="similarity">
    <text evidence="1 2">Belongs to the DegT/DnrJ/EryC1 family.</text>
</comment>
<dbReference type="SUPFAM" id="SSF53383">
    <property type="entry name" value="PLP-dependent transferases"/>
    <property type="match status" value="1"/>
</dbReference>
<dbReference type="GO" id="GO:0030170">
    <property type="term" value="F:pyridoxal phosphate binding"/>
    <property type="evidence" value="ECO:0007669"/>
    <property type="project" value="TreeGrafter"/>
</dbReference>
<dbReference type="PANTHER" id="PTHR30244">
    <property type="entry name" value="TRANSAMINASE"/>
    <property type="match status" value="1"/>
</dbReference>
<dbReference type="GO" id="GO:0008483">
    <property type="term" value="F:transaminase activity"/>
    <property type="evidence" value="ECO:0007669"/>
    <property type="project" value="UniProtKB-KW"/>
</dbReference>
<name>A0A8J7J1T7_9FLAO</name>
<accession>A0A8J7J1T7</accession>
<dbReference type="Gene3D" id="3.40.640.10">
    <property type="entry name" value="Type I PLP-dependent aspartate aminotransferase-like (Major domain)"/>
    <property type="match status" value="1"/>
</dbReference>
<dbReference type="Pfam" id="PF01041">
    <property type="entry name" value="DegT_DnrJ_EryC1"/>
    <property type="match status" value="1"/>
</dbReference>
<dbReference type="InterPro" id="IPR015424">
    <property type="entry name" value="PyrdxlP-dep_Trfase"/>
</dbReference>
<dbReference type="InterPro" id="IPR015421">
    <property type="entry name" value="PyrdxlP-dep_Trfase_major"/>
</dbReference>
<keyword evidence="3" id="KW-0032">Aminotransferase</keyword>
<dbReference type="PANTHER" id="PTHR30244:SF34">
    <property type="entry name" value="DTDP-4-AMINO-4,6-DIDEOXYGALACTOSE TRANSAMINASE"/>
    <property type="match status" value="1"/>
</dbReference>
<evidence type="ECO:0000313" key="3">
    <source>
        <dbReference type="EMBL" id="MBJ6368152.1"/>
    </source>
</evidence>
<dbReference type="InterPro" id="IPR000653">
    <property type="entry name" value="DegT/StrS_aminotransferase"/>
</dbReference>
<dbReference type="Proteomes" id="UP000610931">
    <property type="component" value="Unassembled WGS sequence"/>
</dbReference>
<sequence length="356" mass="40035">MIPIFKPYMPDNVTSELEKILYSGRLAFGENGKEFEQKLSNYIGTKKVLTISSYNHALLIILSTLGLQPGDEVIASPVSCLASNQPFAIKGLKVIWTDVEPNSGTMSPEDVKKKITKNTKAIFHNHYCGYLGHINEINAIGKEHGIPVIDDCIEAFGSELNNKKTGNLGTAITVFSFQTVRLPNTIDGGALVFEDEKLFQKAKLIRDYGIDRSIFRNEFNEINTACDIKLEGYGALMSEINSLIGLRQIDHIDTLIQKQRDNASVWMDSIEEMKDIKSLKLLPDSLPNYWVYGIIAKDKYAVMKDFRGKGFYATSVHINNNIYSVFENRVELKGVNEFMNHFVAIPCGWWFTNKAG</sequence>
<dbReference type="EMBL" id="JAELVQ010000009">
    <property type="protein sequence ID" value="MBJ6368152.1"/>
    <property type="molecule type" value="Genomic_DNA"/>
</dbReference>
<dbReference type="GO" id="GO:0000271">
    <property type="term" value="P:polysaccharide biosynthetic process"/>
    <property type="evidence" value="ECO:0007669"/>
    <property type="project" value="TreeGrafter"/>
</dbReference>
<keyword evidence="2" id="KW-0663">Pyridoxal phosphate</keyword>
<keyword evidence="4" id="KW-1185">Reference proteome</keyword>
<organism evidence="3 4">
    <name type="scientific">Snuella sedimenti</name>
    <dbReference type="NCBI Taxonomy" id="2798802"/>
    <lineage>
        <taxon>Bacteria</taxon>
        <taxon>Pseudomonadati</taxon>
        <taxon>Bacteroidota</taxon>
        <taxon>Flavobacteriia</taxon>
        <taxon>Flavobacteriales</taxon>
        <taxon>Flavobacteriaceae</taxon>
        <taxon>Snuella</taxon>
    </lineage>
</organism>
<evidence type="ECO:0000313" key="4">
    <source>
        <dbReference type="Proteomes" id="UP000610931"/>
    </source>
</evidence>
<comment type="caution">
    <text evidence="3">The sequence shown here is derived from an EMBL/GenBank/DDBJ whole genome shotgun (WGS) entry which is preliminary data.</text>
</comment>
<gene>
    <name evidence="3" type="ORF">JF259_08630</name>
</gene>
<dbReference type="InterPro" id="IPR015422">
    <property type="entry name" value="PyrdxlP-dep_Trfase_small"/>
</dbReference>
<dbReference type="PIRSF" id="PIRSF000390">
    <property type="entry name" value="PLP_StrS"/>
    <property type="match status" value="1"/>
</dbReference>
<keyword evidence="3" id="KW-0808">Transferase</keyword>